<dbReference type="Pfam" id="PF00010">
    <property type="entry name" value="HLH"/>
    <property type="match status" value="1"/>
</dbReference>
<keyword evidence="3" id="KW-0805">Transcription regulation</keyword>
<keyword evidence="5" id="KW-0804">Transcription</keyword>
<feature type="coiled-coil region" evidence="7">
    <location>
        <begin position="367"/>
        <end position="394"/>
    </location>
</feature>
<dbReference type="PROSITE" id="PS50888">
    <property type="entry name" value="BHLH"/>
    <property type="match status" value="1"/>
</dbReference>
<evidence type="ECO:0000259" key="9">
    <source>
        <dbReference type="PROSITE" id="PS50888"/>
    </source>
</evidence>
<dbReference type="SUPFAM" id="SSF47459">
    <property type="entry name" value="HLH, helix-loop-helix DNA-binding domain"/>
    <property type="match status" value="1"/>
</dbReference>
<organism evidence="10 11">
    <name type="scientific">Octopus sinensis</name>
    <name type="common">East Asian common octopus</name>
    <dbReference type="NCBI Taxonomy" id="2607531"/>
    <lineage>
        <taxon>Eukaryota</taxon>
        <taxon>Metazoa</taxon>
        <taxon>Spiralia</taxon>
        <taxon>Lophotrochozoa</taxon>
        <taxon>Mollusca</taxon>
        <taxon>Cephalopoda</taxon>
        <taxon>Coleoidea</taxon>
        <taxon>Octopodiformes</taxon>
        <taxon>Octopoda</taxon>
        <taxon>Incirrata</taxon>
        <taxon>Octopodidae</taxon>
        <taxon>Octopus</taxon>
    </lineage>
</organism>
<gene>
    <name evidence="11" type="primary">LOC115210374</name>
</gene>
<name>A0A6P7S902_9MOLL</name>
<dbReference type="GO" id="GO:0046983">
    <property type="term" value="F:protein dimerization activity"/>
    <property type="evidence" value="ECO:0007669"/>
    <property type="project" value="InterPro"/>
</dbReference>
<dbReference type="GO" id="GO:0005634">
    <property type="term" value="C:nucleus"/>
    <property type="evidence" value="ECO:0007669"/>
    <property type="project" value="UniProtKB-SubCell"/>
</dbReference>
<dbReference type="PANTHER" id="PTHR45776">
    <property type="entry name" value="MIP04163P"/>
    <property type="match status" value="1"/>
</dbReference>
<protein>
    <submittedName>
        <fullName evidence="11">Microphthalmia-associated transcription factor isoform X1</fullName>
    </submittedName>
</protein>
<evidence type="ECO:0000256" key="5">
    <source>
        <dbReference type="ARBA" id="ARBA00023163"/>
    </source>
</evidence>
<accession>A0A6P7S902</accession>
<dbReference type="InterPro" id="IPR031867">
    <property type="entry name" value="MiT/TFE_N"/>
</dbReference>
<keyword evidence="4" id="KW-0238">DNA-binding</keyword>
<dbReference type="Pfam" id="PF15951">
    <property type="entry name" value="MITF_TFEB_C_3_N"/>
    <property type="match status" value="1"/>
</dbReference>
<dbReference type="GO" id="GO:0000981">
    <property type="term" value="F:DNA-binding transcription factor activity, RNA polymerase II-specific"/>
    <property type="evidence" value="ECO:0007669"/>
    <property type="project" value="TreeGrafter"/>
</dbReference>
<evidence type="ECO:0000313" key="10">
    <source>
        <dbReference type="Proteomes" id="UP000515154"/>
    </source>
</evidence>
<evidence type="ECO:0000256" key="4">
    <source>
        <dbReference type="ARBA" id="ARBA00023125"/>
    </source>
</evidence>
<evidence type="ECO:0000256" key="1">
    <source>
        <dbReference type="ARBA" id="ARBA00004123"/>
    </source>
</evidence>
<keyword evidence="10" id="KW-1185">Reference proteome</keyword>
<dbReference type="InterPro" id="IPR011598">
    <property type="entry name" value="bHLH_dom"/>
</dbReference>
<dbReference type="AlphaFoldDB" id="A0A6P7S902"/>
<evidence type="ECO:0000256" key="7">
    <source>
        <dbReference type="SAM" id="Coils"/>
    </source>
</evidence>
<dbReference type="GO" id="GO:0000978">
    <property type="term" value="F:RNA polymerase II cis-regulatory region sequence-specific DNA binding"/>
    <property type="evidence" value="ECO:0007669"/>
    <property type="project" value="TreeGrafter"/>
</dbReference>
<evidence type="ECO:0000256" key="6">
    <source>
        <dbReference type="ARBA" id="ARBA00023242"/>
    </source>
</evidence>
<evidence type="ECO:0000256" key="2">
    <source>
        <dbReference type="ARBA" id="ARBA00008289"/>
    </source>
</evidence>
<feature type="compositionally biased region" description="Low complexity" evidence="8">
    <location>
        <begin position="464"/>
        <end position="474"/>
    </location>
</feature>
<dbReference type="InterPro" id="IPR036638">
    <property type="entry name" value="HLH_DNA-bd_sf"/>
</dbReference>
<dbReference type="SMART" id="SM00353">
    <property type="entry name" value="HLH"/>
    <property type="match status" value="1"/>
</dbReference>
<comment type="similarity">
    <text evidence="2">Belongs to the MiT/TFE family.</text>
</comment>
<dbReference type="KEGG" id="osn:115210374"/>
<dbReference type="Gene3D" id="4.10.280.10">
    <property type="entry name" value="Helix-loop-helix DNA-binding domain"/>
    <property type="match status" value="1"/>
</dbReference>
<evidence type="ECO:0000313" key="11">
    <source>
        <dbReference type="RefSeq" id="XP_029634799.1"/>
    </source>
</evidence>
<evidence type="ECO:0000256" key="8">
    <source>
        <dbReference type="SAM" id="MobiDB-lite"/>
    </source>
</evidence>
<keyword evidence="7" id="KW-0175">Coiled coil</keyword>
<sequence length="483" mass="54324">MDTFSGDSSFREMQDSGIDDIWEILQDDFYELKSKVVVGSPSPEIKHANHTNRTNLKQQLMKQQVAEQERKESFSPESMKIYIDPSDSINVPEPKNVGKEVPPQVLQVKTQLEHPTKYHIQQKQNQQIQLFLHEKQVSGSTSVPGNTQSMPNMVALQGTNITDQSDVLHTASAPLTNPDSPLPLPAVANPAPTDMDNIFPEGISLESVDATIDNDLNLIEPTLTQLTSTGHTHVINNWENMDAHFIDFNKAFNSQPDTRVYNKLPQTSVLNLYDQHTENSKSITSVPNAFRLKAADPPQFLNEDEARQWAKDRQKKDNHNLIERRRRFNINDRIKELGTLLPKNSDPDTRQNKGSILKNSVDYIRKLRKDQDKMHNLEEKNRLSETNNRKLMLRVQHLEMLCKSHGISTGLPNDSSSLAVFADLLTPPCGKSDTDLIMEQVNNGFSSVGSSAMDEDSSPVSGDPMMSSNPVSPSMDEDDDELM</sequence>
<feature type="region of interest" description="Disordered" evidence="8">
    <location>
        <begin position="445"/>
        <end position="483"/>
    </location>
</feature>
<keyword evidence="6" id="KW-0539">Nucleus</keyword>
<proteinExistence type="inferred from homology"/>
<evidence type="ECO:0000256" key="3">
    <source>
        <dbReference type="ARBA" id="ARBA00023015"/>
    </source>
</evidence>
<reference evidence="11" key="1">
    <citation type="submission" date="2025-08" db="UniProtKB">
        <authorList>
            <consortium name="RefSeq"/>
        </authorList>
    </citation>
    <scope>IDENTIFICATION</scope>
</reference>
<feature type="domain" description="BHLH" evidence="9">
    <location>
        <begin position="314"/>
        <end position="367"/>
    </location>
</feature>
<dbReference type="RefSeq" id="XP_029634799.1">
    <property type="nucleotide sequence ID" value="XM_029778939.2"/>
</dbReference>
<dbReference type="PANTHER" id="PTHR45776:SF2">
    <property type="entry name" value="MIP04163P"/>
    <property type="match status" value="1"/>
</dbReference>
<comment type="subcellular location">
    <subcellularLocation>
        <location evidence="1">Nucleus</location>
    </subcellularLocation>
</comment>
<dbReference type="Proteomes" id="UP000515154">
    <property type="component" value="Linkage group LG4"/>
</dbReference>
<dbReference type="CDD" id="cd11397">
    <property type="entry name" value="bHLHzip_MITF_like"/>
    <property type="match status" value="1"/>
</dbReference>